<dbReference type="Proteomes" id="UP001558850">
    <property type="component" value="Unassembled WGS sequence"/>
</dbReference>
<proteinExistence type="predicted"/>
<evidence type="ECO:0000313" key="2">
    <source>
        <dbReference type="Proteomes" id="UP001558850"/>
    </source>
</evidence>
<evidence type="ECO:0000313" key="1">
    <source>
        <dbReference type="EMBL" id="MEX3934812.1"/>
    </source>
</evidence>
<protein>
    <submittedName>
        <fullName evidence="1">Uncharacterized protein</fullName>
    </submittedName>
</protein>
<organism evidence="1 2">
    <name type="scientific">Paraburkholderia phymatum</name>
    <dbReference type="NCBI Taxonomy" id="148447"/>
    <lineage>
        <taxon>Bacteria</taxon>
        <taxon>Pseudomonadati</taxon>
        <taxon>Pseudomonadota</taxon>
        <taxon>Betaproteobacteria</taxon>
        <taxon>Burkholderiales</taxon>
        <taxon>Burkholderiaceae</taxon>
        <taxon>Paraburkholderia</taxon>
    </lineage>
</organism>
<gene>
    <name evidence="1" type="ORF">AB4Y32_23995</name>
</gene>
<name>A0ACC6U5Q7_9BURK</name>
<keyword evidence="2" id="KW-1185">Reference proteome</keyword>
<accession>A0ACC6U5Q7</accession>
<sequence>MTGKIRGSGVMQANADHIRKVLGELAALAYQCDEAELRILARATERLEQVNLLIEPARVAALSGGDEERSAYEALIAERGVLEQVIARAKRALNGEG</sequence>
<dbReference type="EMBL" id="JBFRCH010000015">
    <property type="protein sequence ID" value="MEX3934812.1"/>
    <property type="molecule type" value="Genomic_DNA"/>
</dbReference>
<comment type="caution">
    <text evidence="1">The sequence shown here is derived from an EMBL/GenBank/DDBJ whole genome shotgun (WGS) entry which is preliminary data.</text>
</comment>
<reference evidence="1" key="1">
    <citation type="submission" date="2024-07" db="EMBL/GenBank/DDBJ databases">
        <title>A survey of Mimosa microsymbionts across Brazilian biomes reveals a high diversity of Paraburkholderia nodulating endemic species, but also that Cupriavidus is common as a symbiont of widespread species.</title>
        <authorList>
            <person name="Rouws L."/>
            <person name="Barauna A."/>
            <person name="Beukes C."/>
            <person name="Rouws J.R.C."/>
            <person name="De Faria S.M."/>
            <person name="Gross E."/>
            <person name="Bueno Dos Reis Junior F."/>
            <person name="Simon M.F."/>
            <person name="Maluk M."/>
            <person name="Odee D.W."/>
            <person name="Kenicer G."/>
            <person name="Young J.P.W."/>
            <person name="Reis V.M."/>
            <person name="Zilli J."/>
            <person name="James E.K."/>
        </authorList>
    </citation>
    <scope>NUCLEOTIDE SEQUENCE</scope>
    <source>
        <strain evidence="1">EG181B</strain>
    </source>
</reference>